<organism evidence="2 3">
    <name type="scientific">Roseicella aerolata</name>
    <dbReference type="NCBI Taxonomy" id="2883479"/>
    <lineage>
        <taxon>Bacteria</taxon>
        <taxon>Pseudomonadati</taxon>
        <taxon>Pseudomonadota</taxon>
        <taxon>Alphaproteobacteria</taxon>
        <taxon>Acetobacterales</taxon>
        <taxon>Roseomonadaceae</taxon>
        <taxon>Roseicella</taxon>
    </lineage>
</organism>
<evidence type="ECO:0000259" key="1">
    <source>
        <dbReference type="Pfam" id="PF09361"/>
    </source>
</evidence>
<proteinExistence type="predicted"/>
<dbReference type="EMBL" id="JAJAQI010000043">
    <property type="protein sequence ID" value="MCB4824452.1"/>
    <property type="molecule type" value="Genomic_DNA"/>
</dbReference>
<name>A0A9X1LD88_9PROT</name>
<reference evidence="2" key="1">
    <citation type="submission" date="2021-10" db="EMBL/GenBank/DDBJ databases">
        <title>Roseicella aerolatum sp. nov., isolated from aerosols of e-waste dismantling site.</title>
        <authorList>
            <person name="Qin T."/>
        </authorList>
    </citation>
    <scope>NUCLEOTIDE SEQUENCE</scope>
    <source>
        <strain evidence="2">GB24</strain>
    </source>
</reference>
<dbReference type="Proteomes" id="UP001139311">
    <property type="component" value="Unassembled WGS sequence"/>
</dbReference>
<sequence length="137" mass="14214">MSSSLFPSISSLPAGTVVSALMAIQMKNLDALVAVQKMAMEGLGALARQQQEMLAARLTQAAALPDTLTEADPRIVLARPFDAVKTAILDGTAQANLLGELAARSGAEVAGLLQERFLSALDEAKAALLQAVPATRD</sequence>
<dbReference type="AlphaFoldDB" id="A0A9X1LD88"/>
<gene>
    <name evidence="2" type="ORF">LHA35_22225</name>
</gene>
<protein>
    <submittedName>
        <fullName evidence="2">Phasin family protein</fullName>
    </submittedName>
</protein>
<feature type="domain" description="Phasin" evidence="1">
    <location>
        <begin position="21"/>
        <end position="117"/>
    </location>
</feature>
<dbReference type="RefSeq" id="WP_226612164.1">
    <property type="nucleotide sequence ID" value="NZ_JAJAQI010000043.1"/>
</dbReference>
<dbReference type="InterPro" id="IPR018968">
    <property type="entry name" value="Phasin"/>
</dbReference>
<evidence type="ECO:0000313" key="2">
    <source>
        <dbReference type="EMBL" id="MCB4824452.1"/>
    </source>
</evidence>
<comment type="caution">
    <text evidence="2">The sequence shown here is derived from an EMBL/GenBank/DDBJ whole genome shotgun (WGS) entry which is preliminary data.</text>
</comment>
<evidence type="ECO:0000313" key="3">
    <source>
        <dbReference type="Proteomes" id="UP001139311"/>
    </source>
</evidence>
<dbReference type="Pfam" id="PF09361">
    <property type="entry name" value="Phasin_2"/>
    <property type="match status" value="1"/>
</dbReference>
<accession>A0A9X1LD88</accession>
<keyword evidence="3" id="KW-1185">Reference proteome</keyword>